<keyword evidence="2" id="KW-1185">Reference proteome</keyword>
<name>A0AAD3CNR9_9STRA</name>
<accession>A0AAD3CNR9</accession>
<evidence type="ECO:0000313" key="2">
    <source>
        <dbReference type="Proteomes" id="UP001054902"/>
    </source>
</evidence>
<comment type="caution">
    <text evidence="1">The sequence shown here is derived from an EMBL/GenBank/DDBJ whole genome shotgun (WGS) entry which is preliminary data.</text>
</comment>
<organism evidence="1 2">
    <name type="scientific">Chaetoceros tenuissimus</name>
    <dbReference type="NCBI Taxonomy" id="426638"/>
    <lineage>
        <taxon>Eukaryota</taxon>
        <taxon>Sar</taxon>
        <taxon>Stramenopiles</taxon>
        <taxon>Ochrophyta</taxon>
        <taxon>Bacillariophyta</taxon>
        <taxon>Coscinodiscophyceae</taxon>
        <taxon>Chaetocerotophycidae</taxon>
        <taxon>Chaetocerotales</taxon>
        <taxon>Chaetocerotaceae</taxon>
        <taxon>Chaetoceros</taxon>
    </lineage>
</organism>
<evidence type="ECO:0000313" key="1">
    <source>
        <dbReference type="EMBL" id="GFH49377.1"/>
    </source>
</evidence>
<reference evidence="1 2" key="1">
    <citation type="journal article" date="2021" name="Sci. Rep.">
        <title>The genome of the diatom Chaetoceros tenuissimus carries an ancient integrated fragment of an extant virus.</title>
        <authorList>
            <person name="Hongo Y."/>
            <person name="Kimura K."/>
            <person name="Takaki Y."/>
            <person name="Yoshida Y."/>
            <person name="Baba S."/>
            <person name="Kobayashi G."/>
            <person name="Nagasaki K."/>
            <person name="Hano T."/>
            <person name="Tomaru Y."/>
        </authorList>
    </citation>
    <scope>NUCLEOTIDE SEQUENCE [LARGE SCALE GENOMIC DNA]</scope>
    <source>
        <strain evidence="1 2">NIES-3715</strain>
    </source>
</reference>
<sequence length="71" mass="8117">MVCKYDDYDWAELEPSVQAAASKLGFTPVMWDADEEPDACDEYWKDLSEEQKAAAITLGYTEESWNAEDDE</sequence>
<gene>
    <name evidence="1" type="ORF">CTEN210_05853</name>
</gene>
<protein>
    <submittedName>
        <fullName evidence="1">Uncharacterized protein</fullName>
    </submittedName>
</protein>
<dbReference type="Proteomes" id="UP001054902">
    <property type="component" value="Unassembled WGS sequence"/>
</dbReference>
<dbReference type="AlphaFoldDB" id="A0AAD3CNR9"/>
<dbReference type="EMBL" id="BLLK01000038">
    <property type="protein sequence ID" value="GFH49377.1"/>
    <property type="molecule type" value="Genomic_DNA"/>
</dbReference>
<proteinExistence type="predicted"/>